<proteinExistence type="predicted"/>
<feature type="domain" description="Endonuclease/exonuclease/phosphatase" evidence="2">
    <location>
        <begin position="253"/>
        <end position="501"/>
    </location>
</feature>
<organism evidence="3 4">
    <name type="scientific">Gemmatimonas groenlandica</name>
    <dbReference type="NCBI Taxonomy" id="2732249"/>
    <lineage>
        <taxon>Bacteria</taxon>
        <taxon>Pseudomonadati</taxon>
        <taxon>Gemmatimonadota</taxon>
        <taxon>Gemmatimonadia</taxon>
        <taxon>Gemmatimonadales</taxon>
        <taxon>Gemmatimonadaceae</taxon>
        <taxon>Gemmatimonas</taxon>
    </lineage>
</organism>
<dbReference type="EMBL" id="CP053085">
    <property type="protein sequence ID" value="QJR37080.1"/>
    <property type="molecule type" value="Genomic_DNA"/>
</dbReference>
<dbReference type="RefSeq" id="WP_171226513.1">
    <property type="nucleotide sequence ID" value="NZ_CP053085.1"/>
</dbReference>
<protein>
    <submittedName>
        <fullName evidence="3">Endonuclease/exonuclease/phosphatase family protein</fullName>
    </submittedName>
</protein>
<dbReference type="AlphaFoldDB" id="A0A6M4IQS3"/>
<evidence type="ECO:0000313" key="4">
    <source>
        <dbReference type="Proteomes" id="UP000500938"/>
    </source>
</evidence>
<feature type="chain" id="PRO_5027015469" evidence="1">
    <location>
        <begin position="23"/>
        <end position="542"/>
    </location>
</feature>
<keyword evidence="4" id="KW-1185">Reference proteome</keyword>
<keyword evidence="1" id="KW-0732">Signal</keyword>
<keyword evidence="3" id="KW-0269">Exonuclease</keyword>
<accession>A0A6M4IQS3</accession>
<keyword evidence="3" id="KW-0540">Nuclease</keyword>
<dbReference type="Pfam" id="PF03372">
    <property type="entry name" value="Exo_endo_phos"/>
    <property type="match status" value="1"/>
</dbReference>
<keyword evidence="3" id="KW-0378">Hydrolase</keyword>
<reference evidence="3 4" key="1">
    <citation type="submission" date="2020-05" db="EMBL/GenBank/DDBJ databases">
        <title>Complete genome sequence of Gemmatimonas greenlandica TET16.</title>
        <authorList>
            <person name="Zeng Y."/>
        </authorList>
    </citation>
    <scope>NUCLEOTIDE SEQUENCE [LARGE SCALE GENOMIC DNA]</scope>
    <source>
        <strain evidence="3 4">TET16</strain>
    </source>
</reference>
<dbReference type="Gene3D" id="3.60.10.10">
    <property type="entry name" value="Endonuclease/exonuclease/phosphatase"/>
    <property type="match status" value="1"/>
</dbReference>
<evidence type="ECO:0000313" key="3">
    <source>
        <dbReference type="EMBL" id="QJR37080.1"/>
    </source>
</evidence>
<dbReference type="GO" id="GO:0004527">
    <property type="term" value="F:exonuclease activity"/>
    <property type="evidence" value="ECO:0007669"/>
    <property type="project" value="UniProtKB-KW"/>
</dbReference>
<sequence length="542" mass="58254">MRSFLSYPGRRLLGVGMLVAFAACRAASGRPIATGTTVSAPRSAIWLDGHLDDWAGVPVWSQAVNASNAKGPLQSAWATDDAQWWYLSFAVRDSVSHSTMPGTLHLLIDADDNAQTGGTVFDAATGMAGVDVSLDFSRTDKPQGNGIGAGAALRTVSSTTLGEYRSAYDLGVAALPTWSATRFELRISRDGAPDGFARLGKAVRARLVFEASTGAVTALPATRYQFSSAAAPRTNANLVSQIPRKSAGAVRVVQWNVSEGSFRSPANHAKLLAAVQPDVIMLDEAYAETSDSTLSEFFARPELAALGRWRFVYSRSGGRQHTVVATRDRDIRQAESMVRVEYPTGVLDSVRTTAPPAAQHLFDIEATAQLSSTGAWITVDGIETLFVPLDLQSGGFFRSPQDQLRVLQSRAIRAHLQRELASRAPRAALVIAGDFNAIGSFESIQTLQRGLDVDGSDLAISDSWRLGERTLVTWTDPKVGQFLPGRLDLTLFSDAAFERTGGFALSSVDLTSAYATSLGLTQETSARTADHLIMVTDLRRKR</sequence>
<evidence type="ECO:0000259" key="2">
    <source>
        <dbReference type="Pfam" id="PF03372"/>
    </source>
</evidence>
<dbReference type="InterPro" id="IPR036691">
    <property type="entry name" value="Endo/exonu/phosph_ase_sf"/>
</dbReference>
<evidence type="ECO:0000256" key="1">
    <source>
        <dbReference type="SAM" id="SignalP"/>
    </source>
</evidence>
<dbReference type="PROSITE" id="PS51257">
    <property type="entry name" value="PROKAR_LIPOPROTEIN"/>
    <property type="match status" value="1"/>
</dbReference>
<dbReference type="SUPFAM" id="SSF56219">
    <property type="entry name" value="DNase I-like"/>
    <property type="match status" value="1"/>
</dbReference>
<dbReference type="KEGG" id="ggr:HKW67_16925"/>
<dbReference type="GO" id="GO:0004519">
    <property type="term" value="F:endonuclease activity"/>
    <property type="evidence" value="ECO:0007669"/>
    <property type="project" value="UniProtKB-KW"/>
</dbReference>
<keyword evidence="3" id="KW-0255">Endonuclease</keyword>
<feature type="signal peptide" evidence="1">
    <location>
        <begin position="1"/>
        <end position="22"/>
    </location>
</feature>
<name>A0A6M4IQS3_9BACT</name>
<dbReference type="Proteomes" id="UP000500938">
    <property type="component" value="Chromosome"/>
</dbReference>
<gene>
    <name evidence="3" type="ORF">HKW67_16925</name>
</gene>
<dbReference type="InterPro" id="IPR005135">
    <property type="entry name" value="Endo/exonuclease/phosphatase"/>
</dbReference>